<feature type="chain" id="PRO_5038333148" evidence="6">
    <location>
        <begin position="24"/>
        <end position="162"/>
    </location>
</feature>
<feature type="signal peptide" evidence="6">
    <location>
        <begin position="1"/>
        <end position="23"/>
    </location>
</feature>
<dbReference type="STRING" id="85968.GCA_900073015_03418"/>
<evidence type="ECO:0000256" key="6">
    <source>
        <dbReference type="SAM" id="SignalP"/>
    </source>
</evidence>
<keyword evidence="2 6" id="KW-0732">Signal</keyword>
<keyword evidence="3" id="KW-0472">Membrane</keyword>
<dbReference type="AlphaFoldDB" id="A0A2G5P7H6"/>
<evidence type="ECO:0000256" key="3">
    <source>
        <dbReference type="ARBA" id="ARBA00023136"/>
    </source>
</evidence>
<protein>
    <submittedName>
        <fullName evidence="7">LppP/LprE family lipoprotein</fullName>
    </submittedName>
</protein>
<evidence type="ECO:0000256" key="1">
    <source>
        <dbReference type="ARBA" id="ARBA00022475"/>
    </source>
</evidence>
<dbReference type="Pfam" id="PF14041">
    <property type="entry name" value="Lipoprotein_21"/>
    <property type="match status" value="1"/>
</dbReference>
<dbReference type="RefSeq" id="WP_090592637.1">
    <property type="nucleotide sequence ID" value="NZ_CP104302.1"/>
</dbReference>
<evidence type="ECO:0000313" key="7">
    <source>
        <dbReference type="EMBL" id="PIB74321.1"/>
    </source>
</evidence>
<comment type="caution">
    <text evidence="7">The sequence shown here is derived from an EMBL/GenBank/DDBJ whole genome shotgun (WGS) entry which is preliminary data.</text>
</comment>
<evidence type="ECO:0000256" key="5">
    <source>
        <dbReference type="ARBA" id="ARBA00023288"/>
    </source>
</evidence>
<dbReference type="OrthoDB" id="4427395at2"/>
<organism evidence="7 8">
    <name type="scientific">Mycolicibacterium brumae</name>
    <dbReference type="NCBI Taxonomy" id="85968"/>
    <lineage>
        <taxon>Bacteria</taxon>
        <taxon>Bacillati</taxon>
        <taxon>Actinomycetota</taxon>
        <taxon>Actinomycetes</taxon>
        <taxon>Mycobacteriales</taxon>
        <taxon>Mycobacteriaceae</taxon>
        <taxon>Mycolicibacterium</taxon>
    </lineage>
</organism>
<evidence type="ECO:0000313" key="8">
    <source>
        <dbReference type="Proteomes" id="UP000230551"/>
    </source>
</evidence>
<dbReference type="InterPro" id="IPR025971">
    <property type="entry name" value="LppP/LprE"/>
</dbReference>
<sequence length="162" mass="17100">MRVIAAILSVITLLASGCGWSPAGPEHAGPVTCADADGPSADTVARSIAGVAPLSEGAQWTETGRGNTRDCRLYWVQIDSTDATASTPGQVLFFDHNTYLGTPTPNPKPYITVLETGQDTITIQYQWLQGNEPNCCPTGIGSVRFAIGDDGRLQALDPIPNQ</sequence>
<evidence type="ECO:0000256" key="2">
    <source>
        <dbReference type="ARBA" id="ARBA00022729"/>
    </source>
</evidence>
<dbReference type="PROSITE" id="PS51257">
    <property type="entry name" value="PROKAR_LIPOPROTEIN"/>
    <property type="match status" value="1"/>
</dbReference>
<reference evidence="7 8" key="1">
    <citation type="journal article" date="2017" name="Infect. Genet. Evol.">
        <title>The new phylogeny of the genus Mycobacterium: The old and the news.</title>
        <authorList>
            <person name="Tortoli E."/>
            <person name="Fedrizzi T."/>
            <person name="Meehan C.J."/>
            <person name="Trovato A."/>
            <person name="Grottola A."/>
            <person name="Giacobazzi E."/>
            <person name="Serpini G.F."/>
            <person name="Tagliazucchi S."/>
            <person name="Fabio A."/>
            <person name="Bettua C."/>
            <person name="Bertorelli R."/>
            <person name="Frascaro F."/>
            <person name="De Sanctis V."/>
            <person name="Pecorari M."/>
            <person name="Jousson O."/>
            <person name="Segata N."/>
            <person name="Cirillo D.M."/>
        </authorList>
    </citation>
    <scope>NUCLEOTIDE SEQUENCE [LARGE SCALE GENOMIC DNA]</scope>
    <source>
        <strain evidence="7 8">CIP1034565</strain>
    </source>
</reference>
<dbReference type="EMBL" id="PDCN02000018">
    <property type="protein sequence ID" value="PIB74321.1"/>
    <property type="molecule type" value="Genomic_DNA"/>
</dbReference>
<accession>A0A2G5P7H6</accession>
<evidence type="ECO:0000256" key="4">
    <source>
        <dbReference type="ARBA" id="ARBA00023139"/>
    </source>
</evidence>
<keyword evidence="8" id="KW-1185">Reference proteome</keyword>
<keyword evidence="4" id="KW-0564">Palmitate</keyword>
<keyword evidence="5 7" id="KW-0449">Lipoprotein</keyword>
<gene>
    <name evidence="7" type="ORF">CQY22_013525</name>
</gene>
<proteinExistence type="predicted"/>
<dbReference type="Proteomes" id="UP000230551">
    <property type="component" value="Unassembled WGS sequence"/>
</dbReference>
<name>A0A2G5P7H6_9MYCO</name>
<keyword evidence="1" id="KW-1003">Cell membrane</keyword>